<dbReference type="SUPFAM" id="SSF56176">
    <property type="entry name" value="FAD-binding/transporter-associated domain-like"/>
    <property type="match status" value="1"/>
</dbReference>
<gene>
    <name evidence="14" type="ORF">ACFO4N_09105</name>
</gene>
<feature type="transmembrane region" description="Helical" evidence="11">
    <location>
        <begin position="97"/>
        <end position="121"/>
    </location>
</feature>
<reference evidence="15" key="1">
    <citation type="journal article" date="2019" name="Int. J. Syst. Evol. Microbiol.">
        <title>The Global Catalogue of Microorganisms (GCM) 10K type strain sequencing project: providing services to taxonomists for standard genome sequencing and annotation.</title>
        <authorList>
            <consortium name="The Broad Institute Genomics Platform"/>
            <consortium name="The Broad Institute Genome Sequencing Center for Infectious Disease"/>
            <person name="Wu L."/>
            <person name="Ma J."/>
        </authorList>
    </citation>
    <scope>NUCLEOTIDE SEQUENCE [LARGE SCALE GENOMIC DNA]</scope>
    <source>
        <strain evidence="15">CGMCC 1.16306</strain>
    </source>
</reference>
<feature type="domain" description="CBS" evidence="12">
    <location>
        <begin position="284"/>
        <end position="341"/>
    </location>
</feature>
<evidence type="ECO:0000256" key="1">
    <source>
        <dbReference type="ARBA" id="ARBA00004651"/>
    </source>
</evidence>
<dbReference type="CDD" id="cd04590">
    <property type="entry name" value="CBS_pair_CorC_HlyC_assoc"/>
    <property type="match status" value="1"/>
</dbReference>
<evidence type="ECO:0000256" key="10">
    <source>
        <dbReference type="PROSITE-ProRule" id="PRU01193"/>
    </source>
</evidence>
<dbReference type="InterPro" id="IPR046342">
    <property type="entry name" value="CBS_dom_sf"/>
</dbReference>
<keyword evidence="3" id="KW-1003">Cell membrane</keyword>
<dbReference type="PANTHER" id="PTHR43099">
    <property type="entry name" value="UPF0053 PROTEIN YRKA"/>
    <property type="match status" value="1"/>
</dbReference>
<dbReference type="SMART" id="SM01091">
    <property type="entry name" value="CorC_HlyC"/>
    <property type="match status" value="1"/>
</dbReference>
<name>A0ABV9GNP2_9BACL</name>
<evidence type="ECO:0000256" key="4">
    <source>
        <dbReference type="ARBA" id="ARBA00022692"/>
    </source>
</evidence>
<evidence type="ECO:0000256" key="5">
    <source>
        <dbReference type="ARBA" id="ARBA00022737"/>
    </source>
</evidence>
<accession>A0ABV9GNP2</accession>
<feature type="domain" description="CNNM transmembrane" evidence="13">
    <location>
        <begin position="1"/>
        <end position="201"/>
    </location>
</feature>
<dbReference type="Gene3D" id="3.30.465.10">
    <property type="match status" value="1"/>
</dbReference>
<dbReference type="InterPro" id="IPR002550">
    <property type="entry name" value="CNNM"/>
</dbReference>
<dbReference type="InterPro" id="IPR051676">
    <property type="entry name" value="UPF0053_domain"/>
</dbReference>
<proteinExistence type="inferred from homology"/>
<dbReference type="PROSITE" id="PS51371">
    <property type="entry name" value="CBS"/>
    <property type="match status" value="2"/>
</dbReference>
<protein>
    <submittedName>
        <fullName evidence="14">Hemolysin family protein</fullName>
    </submittedName>
</protein>
<evidence type="ECO:0000256" key="7">
    <source>
        <dbReference type="ARBA" id="ARBA00023122"/>
    </source>
</evidence>
<dbReference type="Proteomes" id="UP001596022">
    <property type="component" value="Unassembled WGS sequence"/>
</dbReference>
<dbReference type="PANTHER" id="PTHR43099:SF2">
    <property type="entry name" value="UPF0053 PROTEIN YRKA"/>
    <property type="match status" value="1"/>
</dbReference>
<evidence type="ECO:0000256" key="9">
    <source>
        <dbReference type="PROSITE-ProRule" id="PRU00703"/>
    </source>
</evidence>
<dbReference type="InterPro" id="IPR016169">
    <property type="entry name" value="FAD-bd_PCMH_sub2"/>
</dbReference>
<keyword evidence="5" id="KW-0677">Repeat</keyword>
<organism evidence="14 15">
    <name type="scientific">Camelliibacillus cellulosilyticus</name>
    <dbReference type="NCBI Taxonomy" id="2174486"/>
    <lineage>
        <taxon>Bacteria</taxon>
        <taxon>Bacillati</taxon>
        <taxon>Bacillota</taxon>
        <taxon>Bacilli</taxon>
        <taxon>Bacillales</taxon>
        <taxon>Sporolactobacillaceae</taxon>
        <taxon>Camelliibacillus</taxon>
    </lineage>
</organism>
<dbReference type="RefSeq" id="WP_376845988.1">
    <property type="nucleotide sequence ID" value="NZ_JBHSFW010000004.1"/>
</dbReference>
<evidence type="ECO:0000256" key="3">
    <source>
        <dbReference type="ARBA" id="ARBA00022475"/>
    </source>
</evidence>
<comment type="similarity">
    <text evidence="2">Belongs to the UPF0053 family.</text>
</comment>
<evidence type="ECO:0000256" key="6">
    <source>
        <dbReference type="ARBA" id="ARBA00022989"/>
    </source>
</evidence>
<feature type="transmembrane region" description="Helical" evidence="11">
    <location>
        <begin position="133"/>
        <end position="156"/>
    </location>
</feature>
<dbReference type="Pfam" id="PF01595">
    <property type="entry name" value="CNNM"/>
    <property type="match status" value="1"/>
</dbReference>
<sequence>MSTVNLLLILLLIVISAYFVAAEFAIVKVRKTRMDQLALDGNKNAKAVQKILNQLDGYLSTTQLGITIVSLIIGWIGEPVVGHLLHPLFVWLDLPEAAMRSVSAVLAFLIITYFHVVLGELAPKSFAIQKAEAISLFVARPLIIFHTIAYPFIWLLNGSSRLFVRLFGLPPATESEAAHSEEELRLILSESYKSGEINRTEMEFVNNIFDFDERVAKEVMTPRTEIVCLFLENSLEENLDILKGEKYTRYPVAKEDKDQIVGYVNIKDIFDDVLHQRRRSINEFIRPVTNVTENTPVNEIMKKMQGKQSHMAIVVDEYGGTSGLVTIEDILEEIVGDIKDEFDIEEQPEVRNINEETIIIDGKVLIADINDMLGLDLDDTNIDTIGGWILSKEVDAVKGTAIPYGQYLFEVSHIEGHKIKEIVVKRANKAVIAFKQEQSV</sequence>
<keyword evidence="8 10" id="KW-0472">Membrane</keyword>
<comment type="caution">
    <text evidence="14">The sequence shown here is derived from an EMBL/GenBank/DDBJ whole genome shotgun (WGS) entry which is preliminary data.</text>
</comment>
<dbReference type="InterPro" id="IPR036318">
    <property type="entry name" value="FAD-bd_PCMH-like_sf"/>
</dbReference>
<feature type="transmembrane region" description="Helical" evidence="11">
    <location>
        <begin position="6"/>
        <end position="27"/>
    </location>
</feature>
<evidence type="ECO:0000313" key="14">
    <source>
        <dbReference type="EMBL" id="MFC4618885.1"/>
    </source>
</evidence>
<dbReference type="Pfam" id="PF03471">
    <property type="entry name" value="CorC_HlyC"/>
    <property type="match status" value="1"/>
</dbReference>
<dbReference type="Pfam" id="PF00571">
    <property type="entry name" value="CBS"/>
    <property type="match status" value="2"/>
</dbReference>
<dbReference type="EMBL" id="JBHSFW010000004">
    <property type="protein sequence ID" value="MFC4618885.1"/>
    <property type="molecule type" value="Genomic_DNA"/>
</dbReference>
<dbReference type="InterPro" id="IPR000644">
    <property type="entry name" value="CBS_dom"/>
</dbReference>
<keyword evidence="4 10" id="KW-0812">Transmembrane</keyword>
<keyword evidence="6 10" id="KW-1133">Transmembrane helix</keyword>
<comment type="subcellular location">
    <subcellularLocation>
        <location evidence="1">Cell membrane</location>
        <topology evidence="1">Multi-pass membrane protein</topology>
    </subcellularLocation>
</comment>
<dbReference type="PROSITE" id="PS51846">
    <property type="entry name" value="CNNM"/>
    <property type="match status" value="1"/>
</dbReference>
<feature type="transmembrane region" description="Helical" evidence="11">
    <location>
        <begin position="58"/>
        <end position="77"/>
    </location>
</feature>
<evidence type="ECO:0000259" key="12">
    <source>
        <dbReference type="PROSITE" id="PS51371"/>
    </source>
</evidence>
<dbReference type="Gene3D" id="3.10.580.10">
    <property type="entry name" value="CBS-domain"/>
    <property type="match status" value="1"/>
</dbReference>
<evidence type="ECO:0000256" key="2">
    <source>
        <dbReference type="ARBA" id="ARBA00006337"/>
    </source>
</evidence>
<evidence type="ECO:0000256" key="11">
    <source>
        <dbReference type="SAM" id="Phobius"/>
    </source>
</evidence>
<dbReference type="SUPFAM" id="SSF54631">
    <property type="entry name" value="CBS-domain pair"/>
    <property type="match status" value="1"/>
</dbReference>
<dbReference type="InterPro" id="IPR005170">
    <property type="entry name" value="Transptr-assoc_dom"/>
</dbReference>
<evidence type="ECO:0000313" key="15">
    <source>
        <dbReference type="Proteomes" id="UP001596022"/>
    </source>
</evidence>
<evidence type="ECO:0000256" key="8">
    <source>
        <dbReference type="ARBA" id="ARBA00023136"/>
    </source>
</evidence>
<feature type="domain" description="CBS" evidence="12">
    <location>
        <begin position="220"/>
        <end position="280"/>
    </location>
</feature>
<keyword evidence="7 9" id="KW-0129">CBS domain</keyword>
<dbReference type="InterPro" id="IPR044751">
    <property type="entry name" value="Ion_transp-like_CBS"/>
</dbReference>
<keyword evidence="15" id="KW-1185">Reference proteome</keyword>
<evidence type="ECO:0000259" key="13">
    <source>
        <dbReference type="PROSITE" id="PS51846"/>
    </source>
</evidence>